<dbReference type="InterPro" id="IPR000571">
    <property type="entry name" value="Znf_CCCH"/>
</dbReference>
<dbReference type="InterPro" id="IPR036855">
    <property type="entry name" value="Znf_CCCH_sf"/>
</dbReference>
<dbReference type="PROSITE" id="PS50103">
    <property type="entry name" value="ZF_C3H1"/>
    <property type="match status" value="2"/>
</dbReference>
<reference evidence="8 9" key="1">
    <citation type="journal article" date="2020" name="Fungal Divers.">
        <title>Resolving the Mortierellaceae phylogeny through synthesis of multi-gene phylogenetics and phylogenomics.</title>
        <authorList>
            <person name="Vandepol N."/>
            <person name="Liber J."/>
            <person name="Desiro A."/>
            <person name="Na H."/>
            <person name="Kennedy M."/>
            <person name="Barry K."/>
            <person name="Grigoriev I.V."/>
            <person name="Miller A.N."/>
            <person name="O'Donnell K."/>
            <person name="Stajich J.E."/>
            <person name="Bonito G."/>
        </authorList>
    </citation>
    <scope>NUCLEOTIDE SEQUENCE [LARGE SCALE GENOMIC DNA]</scope>
    <source>
        <strain evidence="8 9">AD045</strain>
    </source>
</reference>
<dbReference type="InterPro" id="IPR041367">
    <property type="entry name" value="Znf-CCCH_4"/>
</dbReference>
<evidence type="ECO:0000256" key="1">
    <source>
        <dbReference type="ARBA" id="ARBA00022723"/>
    </source>
</evidence>
<dbReference type="Gene3D" id="4.10.1000.10">
    <property type="entry name" value="Zinc finger, CCCH-type"/>
    <property type="match status" value="1"/>
</dbReference>
<gene>
    <name evidence="8" type="ORF">BGZ96_009862</name>
</gene>
<keyword evidence="2" id="KW-0677">Repeat</keyword>
<accession>A0ABQ7JWJ7</accession>
<proteinExistence type="predicted"/>
<name>A0ABQ7JWJ7_9FUNG</name>
<dbReference type="SMART" id="SM00356">
    <property type="entry name" value="ZnF_C3H1"/>
    <property type="match status" value="2"/>
</dbReference>
<evidence type="ECO:0000256" key="6">
    <source>
        <dbReference type="SAM" id="MobiDB-lite"/>
    </source>
</evidence>
<evidence type="ECO:0000256" key="2">
    <source>
        <dbReference type="ARBA" id="ARBA00022737"/>
    </source>
</evidence>
<evidence type="ECO:0000256" key="4">
    <source>
        <dbReference type="ARBA" id="ARBA00022833"/>
    </source>
</evidence>
<feature type="domain" description="C3H1-type" evidence="7">
    <location>
        <begin position="91"/>
        <end position="118"/>
    </location>
</feature>
<comment type="caution">
    <text evidence="8">The sequence shown here is derived from an EMBL/GenBank/DDBJ whole genome shotgun (WGS) entry which is preliminary data.</text>
</comment>
<dbReference type="Pfam" id="PF18044">
    <property type="entry name" value="zf-CCCH_4"/>
    <property type="match status" value="1"/>
</dbReference>
<dbReference type="PANTHER" id="PTHR11224:SF10">
    <property type="entry name" value="IP09428P-RELATED"/>
    <property type="match status" value="1"/>
</dbReference>
<dbReference type="EMBL" id="JAAAIM010000613">
    <property type="protein sequence ID" value="KAG0285969.1"/>
    <property type="molecule type" value="Genomic_DNA"/>
</dbReference>
<dbReference type="PANTHER" id="PTHR11224">
    <property type="entry name" value="MAKORIN-RELATED"/>
    <property type="match status" value="1"/>
</dbReference>
<keyword evidence="3 5" id="KW-0863">Zinc-finger</keyword>
<feature type="zinc finger region" description="C3H1-type" evidence="5">
    <location>
        <begin position="91"/>
        <end position="118"/>
    </location>
</feature>
<evidence type="ECO:0000313" key="8">
    <source>
        <dbReference type="EMBL" id="KAG0285969.1"/>
    </source>
</evidence>
<sequence>MFHIASPPLTPSGMMARSPSSYNTFGMNNSVKRPPLWPMDRPIVLPFPRQTPTPSQSSKAANLQHIPCKFFKSGACTAGKNCLFSHSRDPPSENFVCKYFLKGNCKFGAKCSLSHSFLAMDRKTSALLPAGGSLGRTRLERRASSGAILNNNLWQQQPQQAEPLSPPYGSTLPQQTLQLNNNNVEFTMGRSPSQPGFMKPTLTRTTSENLRSALYMPQDGTAGIPRSPFSADDDFTSPDNNGEHNNINHNNTPFNPLGSLESRMRQHLAAPLPIRQRSLPDIFRLAPLSHEGSALPTSPFYQPGNKGLFLSVSCESDTNAPSSSPLRLHSIPEIHGIYNSSNNIQVSEGSLMQRRASAIEFTDLHEEEFSDLDDEDTGDQGILPSSLNDLLTTRERQRRQSRQDDIEPRSNNMFPSPASGSLRDDKDDDEVRFAFSNHSLSTSGSNQGTQYHQAVYSDHQQQYHHHGTLEMIHSPHAMLIPSSSSSSSLSSHQMPTHPFDDLSSYEEYDQHQHLHHHPGHIAPVITTSAQIQRSAGGSRGLHYKERSGTPDPFCPFPQESGEVQFAMDDDESILDGPAAAAIAAGVDALTAELDIQEQQHQQQQAARAGLLRSNSIIATADKLNEDHQQQQHEQQGTMTPVSLLSREEDGSDGGVMGSMDFSSLSISGGGLMISSGLDDGSESLSYAGIARK</sequence>
<feature type="domain" description="C3H1-type" evidence="7">
    <location>
        <begin position="62"/>
        <end position="89"/>
    </location>
</feature>
<feature type="compositionally biased region" description="Low complexity" evidence="6">
    <location>
        <begin position="482"/>
        <end position="491"/>
    </location>
</feature>
<evidence type="ECO:0000313" key="9">
    <source>
        <dbReference type="Proteomes" id="UP001194696"/>
    </source>
</evidence>
<evidence type="ECO:0000259" key="7">
    <source>
        <dbReference type="PROSITE" id="PS50103"/>
    </source>
</evidence>
<keyword evidence="1 5" id="KW-0479">Metal-binding</keyword>
<dbReference type="SUPFAM" id="SSF90229">
    <property type="entry name" value="CCCH zinc finger"/>
    <property type="match status" value="2"/>
</dbReference>
<keyword evidence="4 5" id="KW-0862">Zinc</keyword>
<feature type="region of interest" description="Disordered" evidence="6">
    <location>
        <begin position="370"/>
        <end position="426"/>
    </location>
</feature>
<keyword evidence="9" id="KW-1185">Reference proteome</keyword>
<feature type="zinc finger region" description="C3H1-type" evidence="5">
    <location>
        <begin position="62"/>
        <end position="89"/>
    </location>
</feature>
<organism evidence="8 9">
    <name type="scientific">Linnemannia gamsii</name>
    <dbReference type="NCBI Taxonomy" id="64522"/>
    <lineage>
        <taxon>Eukaryota</taxon>
        <taxon>Fungi</taxon>
        <taxon>Fungi incertae sedis</taxon>
        <taxon>Mucoromycota</taxon>
        <taxon>Mortierellomycotina</taxon>
        <taxon>Mortierellomycetes</taxon>
        <taxon>Mortierellales</taxon>
        <taxon>Mortierellaceae</taxon>
        <taxon>Linnemannia</taxon>
    </lineage>
</organism>
<evidence type="ECO:0000256" key="5">
    <source>
        <dbReference type="PROSITE-ProRule" id="PRU00723"/>
    </source>
</evidence>
<protein>
    <recommendedName>
        <fullName evidence="7">C3H1-type domain-containing protein</fullName>
    </recommendedName>
</protein>
<feature type="region of interest" description="Disordered" evidence="6">
    <location>
        <begin position="624"/>
        <end position="652"/>
    </location>
</feature>
<evidence type="ECO:0000256" key="3">
    <source>
        <dbReference type="ARBA" id="ARBA00022771"/>
    </source>
</evidence>
<dbReference type="InterPro" id="IPR045072">
    <property type="entry name" value="MKRN-like"/>
</dbReference>
<feature type="region of interest" description="Disordered" evidence="6">
    <location>
        <begin position="479"/>
        <end position="502"/>
    </location>
</feature>
<dbReference type="Proteomes" id="UP001194696">
    <property type="component" value="Unassembled WGS sequence"/>
</dbReference>